<accession>A0A2P2QJ75</accession>
<dbReference type="EMBL" id="GGEC01086574">
    <property type="protein sequence ID" value="MBX67058.1"/>
    <property type="molecule type" value="Transcribed_RNA"/>
</dbReference>
<dbReference type="AlphaFoldDB" id="A0A2P2QJ75"/>
<reference evidence="1" key="1">
    <citation type="submission" date="2018-02" db="EMBL/GenBank/DDBJ databases">
        <title>Rhizophora mucronata_Transcriptome.</title>
        <authorList>
            <person name="Meera S.P."/>
            <person name="Sreeshan A."/>
            <person name="Augustine A."/>
        </authorList>
    </citation>
    <scope>NUCLEOTIDE SEQUENCE</scope>
    <source>
        <tissue evidence="1">Leaf</tissue>
    </source>
</reference>
<sequence>MGIRCSAREPTSYSRLMKMDNESGRKNIMIREVCKIPLLIFERIQRFTSFLKRLSIHTHGKI</sequence>
<organism evidence="1">
    <name type="scientific">Rhizophora mucronata</name>
    <name type="common">Asiatic mangrove</name>
    <dbReference type="NCBI Taxonomy" id="61149"/>
    <lineage>
        <taxon>Eukaryota</taxon>
        <taxon>Viridiplantae</taxon>
        <taxon>Streptophyta</taxon>
        <taxon>Embryophyta</taxon>
        <taxon>Tracheophyta</taxon>
        <taxon>Spermatophyta</taxon>
        <taxon>Magnoliopsida</taxon>
        <taxon>eudicotyledons</taxon>
        <taxon>Gunneridae</taxon>
        <taxon>Pentapetalae</taxon>
        <taxon>rosids</taxon>
        <taxon>fabids</taxon>
        <taxon>Malpighiales</taxon>
        <taxon>Rhizophoraceae</taxon>
        <taxon>Rhizophora</taxon>
    </lineage>
</organism>
<evidence type="ECO:0000313" key="1">
    <source>
        <dbReference type="EMBL" id="MBX67058.1"/>
    </source>
</evidence>
<proteinExistence type="predicted"/>
<protein>
    <submittedName>
        <fullName evidence="1">Uncharacterized protein</fullName>
    </submittedName>
</protein>
<name>A0A2P2QJ75_RHIMU</name>